<dbReference type="InterPro" id="IPR000073">
    <property type="entry name" value="AB_hydrolase_1"/>
</dbReference>
<dbReference type="Pfam" id="PF00561">
    <property type="entry name" value="Abhydrolase_1"/>
    <property type="match status" value="1"/>
</dbReference>
<dbReference type="GO" id="GO:0008474">
    <property type="term" value="F:palmitoyl-(protein) hydrolase activity"/>
    <property type="evidence" value="ECO:0007669"/>
    <property type="project" value="TreeGrafter"/>
</dbReference>
<dbReference type="PANTHER" id="PTHR12277">
    <property type="entry name" value="ALPHA/BETA HYDROLASE DOMAIN-CONTAINING PROTEIN"/>
    <property type="match status" value="1"/>
</dbReference>
<dbReference type="SUPFAM" id="SSF53474">
    <property type="entry name" value="alpha/beta-Hydrolases"/>
    <property type="match status" value="1"/>
</dbReference>
<evidence type="ECO:0000313" key="2">
    <source>
        <dbReference type="EMBL" id="KIM86592.1"/>
    </source>
</evidence>
<reference evidence="3" key="2">
    <citation type="submission" date="2015-01" db="EMBL/GenBank/DDBJ databases">
        <title>Evolutionary Origins and Diversification of the Mycorrhizal Mutualists.</title>
        <authorList>
            <consortium name="DOE Joint Genome Institute"/>
            <consortium name="Mycorrhizal Genomics Consortium"/>
            <person name="Kohler A."/>
            <person name="Kuo A."/>
            <person name="Nagy L.G."/>
            <person name="Floudas D."/>
            <person name="Copeland A."/>
            <person name="Barry K.W."/>
            <person name="Cichocki N."/>
            <person name="Veneault-Fourrey C."/>
            <person name="LaButti K."/>
            <person name="Lindquist E.A."/>
            <person name="Lipzen A."/>
            <person name="Lundell T."/>
            <person name="Morin E."/>
            <person name="Murat C."/>
            <person name="Riley R."/>
            <person name="Ohm R."/>
            <person name="Sun H."/>
            <person name="Tunlid A."/>
            <person name="Henrissat B."/>
            <person name="Grigoriev I.V."/>
            <person name="Hibbett D.S."/>
            <person name="Martin F."/>
        </authorList>
    </citation>
    <scope>NUCLEOTIDE SEQUENCE [LARGE SCALE GENOMIC DNA]</scope>
    <source>
        <strain evidence="3">F 1598</strain>
    </source>
</reference>
<feature type="domain" description="AB hydrolase-1" evidence="1">
    <location>
        <begin position="109"/>
        <end position="219"/>
    </location>
</feature>
<dbReference type="HOGENOM" id="CLU_029375_2_0_1"/>
<protein>
    <recommendedName>
        <fullName evidence="1">AB hydrolase-1 domain-containing protein</fullName>
    </recommendedName>
</protein>
<evidence type="ECO:0000259" key="1">
    <source>
        <dbReference type="Pfam" id="PF00561"/>
    </source>
</evidence>
<dbReference type="Proteomes" id="UP000054166">
    <property type="component" value="Unassembled WGS sequence"/>
</dbReference>
<keyword evidence="3" id="KW-1185">Reference proteome</keyword>
<dbReference type="AlphaFoldDB" id="A0A0C3CAA4"/>
<evidence type="ECO:0000313" key="3">
    <source>
        <dbReference type="Proteomes" id="UP000054166"/>
    </source>
</evidence>
<sequence length="343" mass="37629">MSRLIPSLETFAKGSFATAAGLSTVGFGLLYYGQNYLIYPSAFPPGSRTDVPVPTDFGLSYEDLNLHTPDGIILRSYLLRQRKELDHHQAGRVETNESQTDEEFAATRPTILMFHGNGGNHGHRIPLAKVFYIKMRCNVLMLSYRGYGHSDGSPSEKGLKLDAQTALDYITNDSSLSKTPIILYGQSIGGAVAIDLASRNPSKIRALILENTFTSLPALIPNALPLLSPFSFLCHQKWESALKIPLIPRSTPMLLLSGVRDEVVPREHMQALWEVVGRRQGIKASEADGNDEVKGDGQVGEGRSKFVEFENGTHNDTCVQEGYWTTIAEFVASLGDSASISRL</sequence>
<proteinExistence type="predicted"/>
<dbReference type="InParanoid" id="A0A0C3CAA4"/>
<dbReference type="EMBL" id="KN832981">
    <property type="protein sequence ID" value="KIM86592.1"/>
    <property type="molecule type" value="Genomic_DNA"/>
</dbReference>
<name>A0A0C3CAA4_PILCF</name>
<organism evidence="2 3">
    <name type="scientific">Piloderma croceum (strain F 1598)</name>
    <dbReference type="NCBI Taxonomy" id="765440"/>
    <lineage>
        <taxon>Eukaryota</taxon>
        <taxon>Fungi</taxon>
        <taxon>Dikarya</taxon>
        <taxon>Basidiomycota</taxon>
        <taxon>Agaricomycotina</taxon>
        <taxon>Agaricomycetes</taxon>
        <taxon>Agaricomycetidae</taxon>
        <taxon>Atheliales</taxon>
        <taxon>Atheliaceae</taxon>
        <taxon>Piloderma</taxon>
    </lineage>
</organism>
<gene>
    <name evidence="2" type="ORF">PILCRDRAFT_815829</name>
</gene>
<dbReference type="Gene3D" id="3.40.50.1820">
    <property type="entry name" value="alpha/beta hydrolase"/>
    <property type="match status" value="1"/>
</dbReference>
<accession>A0A0C3CAA4</accession>
<dbReference type="OrthoDB" id="10249433at2759"/>
<reference evidence="2 3" key="1">
    <citation type="submission" date="2014-04" db="EMBL/GenBank/DDBJ databases">
        <authorList>
            <consortium name="DOE Joint Genome Institute"/>
            <person name="Kuo A."/>
            <person name="Tarkka M."/>
            <person name="Buscot F."/>
            <person name="Kohler A."/>
            <person name="Nagy L.G."/>
            <person name="Floudas D."/>
            <person name="Copeland A."/>
            <person name="Barry K.W."/>
            <person name="Cichocki N."/>
            <person name="Veneault-Fourrey C."/>
            <person name="LaButti K."/>
            <person name="Lindquist E.A."/>
            <person name="Lipzen A."/>
            <person name="Lundell T."/>
            <person name="Morin E."/>
            <person name="Murat C."/>
            <person name="Sun H."/>
            <person name="Tunlid A."/>
            <person name="Henrissat B."/>
            <person name="Grigoriev I.V."/>
            <person name="Hibbett D.S."/>
            <person name="Martin F."/>
            <person name="Nordberg H.P."/>
            <person name="Cantor M.N."/>
            <person name="Hua S.X."/>
        </authorList>
    </citation>
    <scope>NUCLEOTIDE SEQUENCE [LARGE SCALE GENOMIC DNA]</scope>
    <source>
        <strain evidence="2 3">F 1598</strain>
    </source>
</reference>
<dbReference type="InterPro" id="IPR029058">
    <property type="entry name" value="AB_hydrolase_fold"/>
</dbReference>
<dbReference type="STRING" id="765440.A0A0C3CAA4"/>
<dbReference type="FunCoup" id="A0A0C3CAA4">
    <property type="interactions" value="162"/>
</dbReference>
<dbReference type="GO" id="GO:0016020">
    <property type="term" value="C:membrane"/>
    <property type="evidence" value="ECO:0007669"/>
    <property type="project" value="TreeGrafter"/>
</dbReference>
<dbReference type="PRINTS" id="PR00111">
    <property type="entry name" value="ABHYDROLASE"/>
</dbReference>
<dbReference type="PANTHER" id="PTHR12277:SF81">
    <property type="entry name" value="PROTEIN ABHD13"/>
    <property type="match status" value="1"/>
</dbReference>